<dbReference type="STRING" id="1798500.A3C21_02495"/>
<dbReference type="AlphaFoldDB" id="A0A1F6E1S1"/>
<proteinExistence type="predicted"/>
<dbReference type="CDD" id="cd04179">
    <property type="entry name" value="DPM_DPG-synthase_like"/>
    <property type="match status" value="1"/>
</dbReference>
<evidence type="ECO:0000259" key="1">
    <source>
        <dbReference type="Pfam" id="PF00535"/>
    </source>
</evidence>
<dbReference type="Gene3D" id="3.90.550.10">
    <property type="entry name" value="Spore Coat Polysaccharide Biosynthesis Protein SpsA, Chain A"/>
    <property type="match status" value="1"/>
</dbReference>
<dbReference type="Proteomes" id="UP000178572">
    <property type="component" value="Unassembled WGS sequence"/>
</dbReference>
<protein>
    <recommendedName>
        <fullName evidence="1">Glycosyltransferase 2-like domain-containing protein</fullName>
    </recommendedName>
</protein>
<evidence type="ECO:0000313" key="3">
    <source>
        <dbReference type="Proteomes" id="UP000178572"/>
    </source>
</evidence>
<dbReference type="InterPro" id="IPR050256">
    <property type="entry name" value="Glycosyltransferase_2"/>
</dbReference>
<evidence type="ECO:0000313" key="2">
    <source>
        <dbReference type="EMBL" id="OGG67655.1"/>
    </source>
</evidence>
<dbReference type="SUPFAM" id="SSF53448">
    <property type="entry name" value="Nucleotide-diphospho-sugar transferases"/>
    <property type="match status" value="1"/>
</dbReference>
<comment type="caution">
    <text evidence="2">The sequence shown here is derived from an EMBL/GenBank/DDBJ whole genome shotgun (WGS) entry which is preliminary data.</text>
</comment>
<reference evidence="2 3" key="1">
    <citation type="journal article" date="2016" name="Nat. Commun.">
        <title>Thousands of microbial genomes shed light on interconnected biogeochemical processes in an aquifer system.</title>
        <authorList>
            <person name="Anantharaman K."/>
            <person name="Brown C.T."/>
            <person name="Hug L.A."/>
            <person name="Sharon I."/>
            <person name="Castelle C.J."/>
            <person name="Probst A.J."/>
            <person name="Thomas B.C."/>
            <person name="Singh A."/>
            <person name="Wilkins M.J."/>
            <person name="Karaoz U."/>
            <person name="Brodie E.L."/>
            <person name="Williams K.H."/>
            <person name="Hubbard S.S."/>
            <person name="Banfield J.F."/>
        </authorList>
    </citation>
    <scope>NUCLEOTIDE SEQUENCE [LARGE SCALE GENOMIC DNA]</scope>
</reference>
<gene>
    <name evidence="2" type="ORF">A3C21_02495</name>
</gene>
<dbReference type="EMBL" id="MFLN01000001">
    <property type="protein sequence ID" value="OGG67655.1"/>
    <property type="molecule type" value="Genomic_DNA"/>
</dbReference>
<feature type="domain" description="Glycosyltransferase 2-like" evidence="1">
    <location>
        <begin position="17"/>
        <end position="181"/>
    </location>
</feature>
<organism evidence="2 3">
    <name type="scientific">Candidatus Kaiserbacteria bacterium RIFCSPHIGHO2_02_FULL_59_21</name>
    <dbReference type="NCBI Taxonomy" id="1798500"/>
    <lineage>
        <taxon>Bacteria</taxon>
        <taxon>Candidatus Kaiseribacteriota</taxon>
    </lineage>
</organism>
<dbReference type="Pfam" id="PF00535">
    <property type="entry name" value="Glycos_transf_2"/>
    <property type="match status" value="1"/>
</dbReference>
<sequence length="254" mass="28208">MNIRSAETSATGRPDISVVVLCYKAGESVRALVARLEESLEARALSYELILVANYNASERAADPTPEIVKELASRDRRAVAVALEKEGMFGWDVRTGLVRASGDAIAYIDGDGQNPVEDVVRAYDALCAAHADMALTYRVKRHDGLQRIFISRAYNLLLRALFPRVSVHDANSKPKIFTREALSRLALSSDDWFIDAEIVIQAAYKNFAVAQIPTVFHKNLHRSSFVTARAVIVFLAELVQYRIRTWLNSGAQV</sequence>
<accession>A0A1F6E1S1</accession>
<dbReference type="PANTHER" id="PTHR48090">
    <property type="entry name" value="UNDECAPRENYL-PHOSPHATE 4-DEOXY-4-FORMAMIDO-L-ARABINOSE TRANSFERASE-RELATED"/>
    <property type="match status" value="1"/>
</dbReference>
<dbReference type="InterPro" id="IPR001173">
    <property type="entry name" value="Glyco_trans_2-like"/>
</dbReference>
<dbReference type="InterPro" id="IPR029044">
    <property type="entry name" value="Nucleotide-diphossugar_trans"/>
</dbReference>
<name>A0A1F6E1S1_9BACT</name>